<dbReference type="SUPFAM" id="SSF58038">
    <property type="entry name" value="SNARE fusion complex"/>
    <property type="match status" value="1"/>
</dbReference>
<dbReference type="GO" id="GO:0015031">
    <property type="term" value="P:protein transport"/>
    <property type="evidence" value="ECO:0007669"/>
    <property type="project" value="UniProtKB-KW"/>
</dbReference>
<keyword evidence="3" id="KW-0488">Methylation</keyword>
<dbReference type="AlphaFoldDB" id="A0A6B0QUU1"/>
<evidence type="ECO:0000256" key="7">
    <source>
        <dbReference type="ARBA" id="ARBA00023288"/>
    </source>
</evidence>
<evidence type="ECO:0000256" key="1">
    <source>
        <dbReference type="ARBA" id="ARBA00004444"/>
    </source>
</evidence>
<dbReference type="GO" id="GO:0030659">
    <property type="term" value="C:cytoplasmic vesicle membrane"/>
    <property type="evidence" value="ECO:0007669"/>
    <property type="project" value="UniProtKB-SubCell"/>
</dbReference>
<evidence type="ECO:0000313" key="16">
    <source>
        <dbReference type="Proteomes" id="UP000322234"/>
    </source>
</evidence>
<keyword evidence="8" id="KW-0636">Prenylation</keyword>
<dbReference type="PROSITE" id="PS50892">
    <property type="entry name" value="V_SNARE"/>
    <property type="match status" value="1"/>
</dbReference>
<keyword evidence="4" id="KW-0653">Protein transport</keyword>
<comment type="function">
    <text evidence="9">Vesicular soluble NSF attachment protein receptor (v-SNARE) mediating vesicle docking and fusion to a specific acceptor cellular compartment. Functions in endoplasmic reticulum to Golgi transport; as part of a SNARE complex composed of GOSR1, GOSR2 and STX5. Functions in early/recycling endosome to TGN transport; as part of a SNARE complex composed of BET1L, GOSR1 and STX5. Has a S-palmitoyl transferase activity.</text>
</comment>
<dbReference type="SMART" id="SM01270">
    <property type="entry name" value="Longin"/>
    <property type="match status" value="1"/>
</dbReference>
<dbReference type="GO" id="GO:0006888">
    <property type="term" value="P:endoplasmic reticulum to Golgi vesicle-mediated transport"/>
    <property type="evidence" value="ECO:0007669"/>
    <property type="project" value="TreeGrafter"/>
</dbReference>
<dbReference type="FunFam" id="3.30.450.50:FF:000013">
    <property type="entry name" value="Synaptobrevin homolog YKT6"/>
    <property type="match status" value="1"/>
</dbReference>
<comment type="caution">
    <text evidence="15">The sequence shown here is derived from an EMBL/GenBank/DDBJ whole genome shotgun (WGS) entry which is preliminary data.</text>
</comment>
<dbReference type="Pfam" id="PF13774">
    <property type="entry name" value="Longin"/>
    <property type="match status" value="1"/>
</dbReference>
<keyword evidence="16" id="KW-1185">Reference proteome</keyword>
<dbReference type="InterPro" id="IPR010908">
    <property type="entry name" value="Longin_dom"/>
</dbReference>
<evidence type="ECO:0000256" key="8">
    <source>
        <dbReference type="ARBA" id="ARBA00023289"/>
    </source>
</evidence>
<feature type="domain" description="V-SNARE coiled-coil homology" evidence="14">
    <location>
        <begin position="138"/>
        <end position="193"/>
    </location>
</feature>
<dbReference type="SUPFAM" id="SSF64356">
    <property type="entry name" value="SNARE-like"/>
    <property type="match status" value="1"/>
</dbReference>
<evidence type="ECO:0000313" key="15">
    <source>
        <dbReference type="EMBL" id="MXQ80597.1"/>
    </source>
</evidence>
<dbReference type="PANTHER" id="PTHR45806:SF1">
    <property type="entry name" value="SYNAPTOBREVIN HOMOLOG YKT6"/>
    <property type="match status" value="1"/>
</dbReference>
<evidence type="ECO:0000256" key="6">
    <source>
        <dbReference type="ARBA" id="ARBA00023139"/>
    </source>
</evidence>
<keyword evidence="7" id="KW-0449">Lipoprotein</keyword>
<keyword evidence="4" id="KW-0813">Transport</keyword>
<evidence type="ECO:0000256" key="9">
    <source>
        <dbReference type="ARBA" id="ARBA00025256"/>
    </source>
</evidence>
<evidence type="ECO:0000256" key="5">
    <source>
        <dbReference type="ARBA" id="ARBA00023136"/>
    </source>
</evidence>
<dbReference type="GO" id="GO:0000139">
    <property type="term" value="C:Golgi membrane"/>
    <property type="evidence" value="ECO:0007669"/>
    <property type="project" value="UniProtKB-SubCell"/>
</dbReference>
<proteinExistence type="inferred from homology"/>
<keyword evidence="6" id="KW-0564">Palmitate</keyword>
<dbReference type="Pfam" id="PF00957">
    <property type="entry name" value="Synaptobrevin"/>
    <property type="match status" value="1"/>
</dbReference>
<dbReference type="PANTHER" id="PTHR45806">
    <property type="entry name" value="SYNAPTOBREVIN HOMOLOG YKT6"/>
    <property type="match status" value="1"/>
</dbReference>
<evidence type="ECO:0000256" key="10">
    <source>
        <dbReference type="ARBA" id="ARBA00025701"/>
    </source>
</evidence>
<gene>
    <name evidence="15" type="ORF">E5288_WYG009021</name>
</gene>
<evidence type="ECO:0000256" key="4">
    <source>
        <dbReference type="ARBA" id="ARBA00022927"/>
    </source>
</evidence>
<evidence type="ECO:0000256" key="11">
    <source>
        <dbReference type="ARBA" id="ARBA00026133"/>
    </source>
</evidence>
<comment type="similarity">
    <text evidence="2">Belongs to the synaptobrevin family.</text>
</comment>
<evidence type="ECO:0000256" key="2">
    <source>
        <dbReference type="ARBA" id="ARBA00008025"/>
    </source>
</evidence>
<feature type="domain" description="Longin" evidence="13">
    <location>
        <begin position="8"/>
        <end position="131"/>
    </location>
</feature>
<dbReference type="Proteomes" id="UP000322234">
    <property type="component" value="Unassembled WGS sequence"/>
</dbReference>
<accession>A0A6B0QUU1</accession>
<dbReference type="EMBL" id="VBQZ03000005">
    <property type="protein sequence ID" value="MXQ80597.1"/>
    <property type="molecule type" value="Genomic_DNA"/>
</dbReference>
<name>A0A6B0QUU1_9CETA</name>
<evidence type="ECO:0000259" key="13">
    <source>
        <dbReference type="PROSITE" id="PS50859"/>
    </source>
</evidence>
<evidence type="ECO:0000259" key="14">
    <source>
        <dbReference type="PROSITE" id="PS50892"/>
    </source>
</evidence>
<evidence type="ECO:0000256" key="3">
    <source>
        <dbReference type="ARBA" id="ARBA00022481"/>
    </source>
</evidence>
<dbReference type="PROSITE" id="PS50859">
    <property type="entry name" value="LONGIN"/>
    <property type="match status" value="1"/>
</dbReference>
<dbReference type="InterPro" id="IPR042855">
    <property type="entry name" value="V_SNARE_CC"/>
</dbReference>
<sequence>MKLYSLSVLYKGESKTVLLKAAYDVSSFSFFQRSSVQEFMTFTSQLIVERSAKGSRASVKEQEYLCHVYVRNDSLAGVVIADSEYPSRVAFTLLEKVLDEFSKQVDRIDWPTGSPDTIRYSGLDSQLSRYQNPREADPMTKVQAELDETKIILHNTMESLLERGEKLDDLVSKSEVLGIQSKAFYKTVSVSWPLLGTLPGNKIRAVQSCDGCQQRPLRWNVTIIHIRTTAPQEAEPPCNNPSGTDSTLALELLGETEGWMGTWGWGTFKFTCLVIFEKILRPLNVYLGAKWNHKTQ</sequence>
<reference evidence="15" key="1">
    <citation type="submission" date="2019-10" db="EMBL/GenBank/DDBJ databases">
        <title>The sequence and de novo assembly of the wild yak genome.</title>
        <authorList>
            <person name="Liu Y."/>
        </authorList>
    </citation>
    <scope>NUCLEOTIDE SEQUENCE [LARGE SCALE GENOMIC DNA]</scope>
    <source>
        <strain evidence="15">WY2019</strain>
    </source>
</reference>
<dbReference type="InterPro" id="IPR011012">
    <property type="entry name" value="Longin-like_dom_sf"/>
</dbReference>
<dbReference type="CDD" id="cd15867">
    <property type="entry name" value="R-SNARE_YKT6"/>
    <property type="match status" value="1"/>
</dbReference>
<dbReference type="CDD" id="cd14824">
    <property type="entry name" value="Longin"/>
    <property type="match status" value="1"/>
</dbReference>
<keyword evidence="12" id="KW-0175">Coiled coil</keyword>
<organism evidence="15 16">
    <name type="scientific">Bos mutus</name>
    <name type="common">wild yak</name>
    <dbReference type="NCBI Taxonomy" id="72004"/>
    <lineage>
        <taxon>Eukaryota</taxon>
        <taxon>Metazoa</taxon>
        <taxon>Chordata</taxon>
        <taxon>Craniata</taxon>
        <taxon>Vertebrata</taxon>
        <taxon>Euteleostomi</taxon>
        <taxon>Mammalia</taxon>
        <taxon>Eutheria</taxon>
        <taxon>Laurasiatheria</taxon>
        <taxon>Artiodactyla</taxon>
        <taxon>Ruminantia</taxon>
        <taxon>Pecora</taxon>
        <taxon>Bovidae</taxon>
        <taxon>Bovinae</taxon>
        <taxon>Bos</taxon>
    </lineage>
</organism>
<comment type="subcellular location">
    <subcellularLocation>
        <location evidence="10">Cytoplasmic vesicle membrane</location>
        <topology evidence="10">Lipid-anchor</topology>
        <orientation evidence="10">Cytoplasmic side</orientation>
    </subcellularLocation>
    <subcellularLocation>
        <location evidence="1">Golgi apparatus membrane</location>
        <topology evidence="1">Lipid-anchor</topology>
        <orientation evidence="1">Cytoplasmic side</orientation>
    </subcellularLocation>
</comment>
<dbReference type="GO" id="GO:0005484">
    <property type="term" value="F:SNAP receptor activity"/>
    <property type="evidence" value="ECO:0007669"/>
    <property type="project" value="TreeGrafter"/>
</dbReference>
<keyword evidence="5" id="KW-0472">Membrane</keyword>
<dbReference type="InterPro" id="IPR045848">
    <property type="entry name" value="R-SNARE_YKT6"/>
</dbReference>
<protein>
    <recommendedName>
        <fullName evidence="11">Synaptobrevin homolog YKT6</fullName>
    </recommendedName>
</protein>
<evidence type="ECO:0000256" key="12">
    <source>
        <dbReference type="PROSITE-ProRule" id="PRU00290"/>
    </source>
</evidence>
<dbReference type="Gene3D" id="1.20.5.110">
    <property type="match status" value="1"/>
</dbReference>
<dbReference type="Gene3D" id="3.30.450.50">
    <property type="entry name" value="Longin domain"/>
    <property type="match status" value="1"/>
</dbReference>